<dbReference type="PANTHER" id="PTHR31286">
    <property type="entry name" value="GLYCINE-RICH CELL WALL STRUCTURAL PROTEIN 1.8-LIKE"/>
    <property type="match status" value="1"/>
</dbReference>
<protein>
    <recommendedName>
        <fullName evidence="3">DUF4283 domain-containing protein</fullName>
    </recommendedName>
</protein>
<proteinExistence type="predicted"/>
<dbReference type="InterPro" id="IPR040256">
    <property type="entry name" value="At4g02000-like"/>
</dbReference>
<dbReference type="AlphaFoldDB" id="A0AAP0WWY4"/>
<dbReference type="Proteomes" id="UP001415857">
    <property type="component" value="Unassembled WGS sequence"/>
</dbReference>
<evidence type="ECO:0008006" key="3">
    <source>
        <dbReference type="Google" id="ProtNLM"/>
    </source>
</evidence>
<gene>
    <name evidence="1" type="ORF">L1049_013549</name>
</gene>
<evidence type="ECO:0000313" key="1">
    <source>
        <dbReference type="EMBL" id="KAK9279866.1"/>
    </source>
</evidence>
<comment type="caution">
    <text evidence="1">The sequence shown here is derived from an EMBL/GenBank/DDBJ whole genome shotgun (WGS) entry which is preliminary data.</text>
</comment>
<sequence>MVTVKITESAYRSKLADSKTNVLGRILLPKGAKPLTVLDLKAKLVPIWNMIGEWRLVSLEKVYFDIHFYRLEDMRKVWAGGNWNLNPGLFRISRWIADFNPHNQVQRHSQVWIRIFGLPQEYWHHQNPLEIARGAGLPLQIDRATLNQIYGLYARILVEIDMSQPLPESIRSKKVLVFFVDVYYENLPSFCSQYQSIGHKVAHCKLVKDSGIKSSPSLPNNAKAKYAMSYRPKKQMEVQDNYQSMQPVNVEASVATSQLTPTHVSNTQEVIYNAVDKFFDDVAKGVLRSDQDKGADCVNCVNANSAVVPRADGQNGETREGASA</sequence>
<evidence type="ECO:0000313" key="2">
    <source>
        <dbReference type="Proteomes" id="UP001415857"/>
    </source>
</evidence>
<keyword evidence="2" id="KW-1185">Reference proteome</keyword>
<dbReference type="PANTHER" id="PTHR31286:SF60">
    <property type="entry name" value="PROTEIN, PUTATIVE-RELATED"/>
    <property type="match status" value="1"/>
</dbReference>
<organism evidence="1 2">
    <name type="scientific">Liquidambar formosana</name>
    <name type="common">Formosan gum</name>
    <dbReference type="NCBI Taxonomy" id="63359"/>
    <lineage>
        <taxon>Eukaryota</taxon>
        <taxon>Viridiplantae</taxon>
        <taxon>Streptophyta</taxon>
        <taxon>Embryophyta</taxon>
        <taxon>Tracheophyta</taxon>
        <taxon>Spermatophyta</taxon>
        <taxon>Magnoliopsida</taxon>
        <taxon>eudicotyledons</taxon>
        <taxon>Gunneridae</taxon>
        <taxon>Pentapetalae</taxon>
        <taxon>Saxifragales</taxon>
        <taxon>Altingiaceae</taxon>
        <taxon>Liquidambar</taxon>
    </lineage>
</organism>
<accession>A0AAP0WWY4</accession>
<dbReference type="EMBL" id="JBBPBK010000008">
    <property type="protein sequence ID" value="KAK9279866.1"/>
    <property type="molecule type" value="Genomic_DNA"/>
</dbReference>
<name>A0AAP0WWY4_LIQFO</name>
<reference evidence="1 2" key="1">
    <citation type="journal article" date="2024" name="Plant J.">
        <title>Genome sequences and population genomics reveal climatic adaptation and genomic divergence between two closely related sweetgum species.</title>
        <authorList>
            <person name="Xu W.Q."/>
            <person name="Ren C.Q."/>
            <person name="Zhang X.Y."/>
            <person name="Comes H.P."/>
            <person name="Liu X.H."/>
            <person name="Li Y.G."/>
            <person name="Kettle C.J."/>
            <person name="Jalonen R."/>
            <person name="Gaisberger H."/>
            <person name="Ma Y.Z."/>
            <person name="Qiu Y.X."/>
        </authorList>
    </citation>
    <scope>NUCLEOTIDE SEQUENCE [LARGE SCALE GENOMIC DNA]</scope>
    <source>
        <strain evidence="1">Hangzhou</strain>
    </source>
</reference>